<evidence type="ECO:0000313" key="9">
    <source>
        <dbReference type="EMBL" id="MQT18641.1"/>
    </source>
</evidence>
<protein>
    <recommendedName>
        <fullName evidence="8">GtrA/DPMS transmembrane domain-containing protein</fullName>
    </recommendedName>
</protein>
<organism evidence="9 10">
    <name type="scientific">Sandarakinorhabdus fusca</name>
    <dbReference type="NCBI Taxonomy" id="1439888"/>
    <lineage>
        <taxon>Bacteria</taxon>
        <taxon>Pseudomonadati</taxon>
        <taxon>Pseudomonadota</taxon>
        <taxon>Alphaproteobacteria</taxon>
        <taxon>Sphingomonadales</taxon>
        <taxon>Sphingosinicellaceae</taxon>
        <taxon>Sandarakinorhabdus</taxon>
    </lineage>
</organism>
<comment type="caution">
    <text evidence="9">The sequence shown here is derived from an EMBL/GenBank/DDBJ whole genome shotgun (WGS) entry which is preliminary data.</text>
</comment>
<dbReference type="AlphaFoldDB" id="A0A7C9KKG4"/>
<dbReference type="PANTHER" id="PTHR38459:SF1">
    <property type="entry name" value="PROPHAGE BACTOPRENOL-LINKED GLUCOSE TRANSLOCASE HOMOLOG"/>
    <property type="match status" value="1"/>
</dbReference>
<feature type="transmembrane region" description="Helical" evidence="7">
    <location>
        <begin position="222"/>
        <end position="240"/>
    </location>
</feature>
<dbReference type="GO" id="GO:0005886">
    <property type="term" value="C:plasma membrane"/>
    <property type="evidence" value="ECO:0007669"/>
    <property type="project" value="TreeGrafter"/>
</dbReference>
<dbReference type="GO" id="GO:0000271">
    <property type="term" value="P:polysaccharide biosynthetic process"/>
    <property type="evidence" value="ECO:0007669"/>
    <property type="project" value="InterPro"/>
</dbReference>
<evidence type="ECO:0000256" key="2">
    <source>
        <dbReference type="ARBA" id="ARBA00009399"/>
    </source>
</evidence>
<dbReference type="PANTHER" id="PTHR38459">
    <property type="entry name" value="PROPHAGE BACTOPRENOL-LINKED GLUCOSE TRANSLOCASE HOMOLOG"/>
    <property type="match status" value="1"/>
</dbReference>
<reference evidence="9 10" key="1">
    <citation type="submission" date="2019-09" db="EMBL/GenBank/DDBJ databases">
        <title>Polymorphobacter sp. isolated from a lake in China.</title>
        <authorList>
            <person name="Liu Z."/>
        </authorList>
    </citation>
    <scope>NUCLEOTIDE SEQUENCE [LARGE SCALE GENOMIC DNA]</scope>
    <source>
        <strain evidence="9 10">D40P</strain>
    </source>
</reference>
<dbReference type="Proteomes" id="UP000481327">
    <property type="component" value="Unassembled WGS sequence"/>
</dbReference>
<dbReference type="Pfam" id="PF04138">
    <property type="entry name" value="GtrA_DPMS_TM"/>
    <property type="match status" value="1"/>
</dbReference>
<dbReference type="EMBL" id="WIOL01000009">
    <property type="protein sequence ID" value="MQT18641.1"/>
    <property type="molecule type" value="Genomic_DNA"/>
</dbReference>
<evidence type="ECO:0000256" key="4">
    <source>
        <dbReference type="ARBA" id="ARBA00022989"/>
    </source>
</evidence>
<dbReference type="InterPro" id="IPR051401">
    <property type="entry name" value="GtrA_CellWall_Glycosyl"/>
</dbReference>
<feature type="domain" description="GtrA/DPMS transmembrane" evidence="8">
    <location>
        <begin position="161"/>
        <end position="271"/>
    </location>
</feature>
<evidence type="ECO:0000259" key="8">
    <source>
        <dbReference type="Pfam" id="PF04138"/>
    </source>
</evidence>
<feature type="transmembrane region" description="Helical" evidence="7">
    <location>
        <begin position="162"/>
        <end position="182"/>
    </location>
</feature>
<evidence type="ECO:0000256" key="6">
    <source>
        <dbReference type="SAM" id="MobiDB-lite"/>
    </source>
</evidence>
<dbReference type="InterPro" id="IPR007267">
    <property type="entry name" value="GtrA_DPMS_TM"/>
</dbReference>
<name>A0A7C9KKG4_9SPHN</name>
<dbReference type="OrthoDB" id="7360864at2"/>
<sequence length="276" mass="29660">MHAERAVDQPGIDRRQRQHMRRRALAGAKGIGEHAGVRIGDGDIGDFTAGMAAGQCRHGPDQPQQRAGEQQQHGQATPGQRPRDCGERRSHRKPPINLRPSAMPSAHSPPSVPVPPRSLFRHCKPAITRHARCSALEPAPVPMALTLPPGWADGWQGQALRFIGVGLTTAAIDFGVLAGLGAVGMSPYLARIASILVALVVAWWLNRQLTFRSAAPPSWREFAAYAATAAVGAAINYALYSAGLYIGLPIWLAFVIGTGVSAVFNFLRYRVILAPR</sequence>
<keyword evidence="10" id="KW-1185">Reference proteome</keyword>
<feature type="compositionally biased region" description="Basic and acidic residues" evidence="6">
    <location>
        <begin position="1"/>
        <end position="15"/>
    </location>
</feature>
<evidence type="ECO:0000313" key="10">
    <source>
        <dbReference type="Proteomes" id="UP000481327"/>
    </source>
</evidence>
<accession>A0A7C9KKG4</accession>
<keyword evidence="4 7" id="KW-1133">Transmembrane helix</keyword>
<evidence type="ECO:0000256" key="1">
    <source>
        <dbReference type="ARBA" id="ARBA00004141"/>
    </source>
</evidence>
<proteinExistence type="inferred from homology"/>
<evidence type="ECO:0000256" key="3">
    <source>
        <dbReference type="ARBA" id="ARBA00022692"/>
    </source>
</evidence>
<feature type="compositionally biased region" description="Low complexity" evidence="6">
    <location>
        <begin position="99"/>
        <end position="109"/>
    </location>
</feature>
<comment type="subcellular location">
    <subcellularLocation>
        <location evidence="1">Membrane</location>
        <topology evidence="1">Multi-pass membrane protein</topology>
    </subcellularLocation>
</comment>
<evidence type="ECO:0000256" key="5">
    <source>
        <dbReference type="ARBA" id="ARBA00023136"/>
    </source>
</evidence>
<feature type="compositionally biased region" description="Low complexity" evidence="6">
    <location>
        <begin position="62"/>
        <end position="76"/>
    </location>
</feature>
<evidence type="ECO:0000256" key="7">
    <source>
        <dbReference type="SAM" id="Phobius"/>
    </source>
</evidence>
<feature type="region of interest" description="Disordered" evidence="6">
    <location>
        <begin position="1"/>
        <end position="117"/>
    </location>
</feature>
<feature type="transmembrane region" description="Helical" evidence="7">
    <location>
        <begin position="188"/>
        <end position="206"/>
    </location>
</feature>
<keyword evidence="3 7" id="KW-0812">Transmembrane</keyword>
<comment type="similarity">
    <text evidence="2">Belongs to the GtrA family.</text>
</comment>
<feature type="transmembrane region" description="Helical" evidence="7">
    <location>
        <begin position="246"/>
        <end position="267"/>
    </location>
</feature>
<gene>
    <name evidence="9" type="ORF">F3168_15415</name>
</gene>
<keyword evidence="5 7" id="KW-0472">Membrane</keyword>